<dbReference type="KEGG" id="fsl:EJO69_02745"/>
<evidence type="ECO:0000256" key="2">
    <source>
        <dbReference type="ARBA" id="ARBA00022801"/>
    </source>
</evidence>
<keyword evidence="3 5" id="KW-0347">Helicase</keyword>
<evidence type="ECO:0000259" key="6">
    <source>
        <dbReference type="PROSITE" id="PS51198"/>
    </source>
</evidence>
<dbReference type="InterPro" id="IPR027785">
    <property type="entry name" value="UvrD-like_helicase_C"/>
</dbReference>
<dbReference type="Pfam" id="PF13538">
    <property type="entry name" value="UvrD_C_2"/>
    <property type="match status" value="1"/>
</dbReference>
<feature type="binding site" evidence="5">
    <location>
        <begin position="23"/>
        <end position="30"/>
    </location>
    <ligand>
        <name>ATP</name>
        <dbReference type="ChEBI" id="CHEBI:30616"/>
    </ligand>
</feature>
<evidence type="ECO:0000313" key="8">
    <source>
        <dbReference type="Proteomes" id="UP000270021"/>
    </source>
</evidence>
<keyword evidence="8" id="KW-1185">Reference proteome</keyword>
<keyword evidence="1 5" id="KW-0547">Nucleotide-binding</keyword>
<evidence type="ECO:0000256" key="5">
    <source>
        <dbReference type="PROSITE-ProRule" id="PRU00560"/>
    </source>
</evidence>
<name>A0A3Q8WSK7_9ACTO</name>
<keyword evidence="2 5" id="KW-0378">Hydrolase</keyword>
<dbReference type="Gene3D" id="3.40.50.300">
    <property type="entry name" value="P-loop containing nucleotide triphosphate hydrolases"/>
    <property type="match status" value="2"/>
</dbReference>
<keyword evidence="4 5" id="KW-0067">ATP-binding</keyword>
<feature type="domain" description="UvrD-like helicase ATP-binding" evidence="6">
    <location>
        <begin position="2"/>
        <end position="236"/>
    </location>
</feature>
<dbReference type="InterPro" id="IPR027417">
    <property type="entry name" value="P-loop_NTPase"/>
</dbReference>
<dbReference type="Gene3D" id="1.10.486.10">
    <property type="entry name" value="PCRA, domain 4"/>
    <property type="match status" value="1"/>
</dbReference>
<dbReference type="GO" id="GO:0000725">
    <property type="term" value="P:recombinational repair"/>
    <property type="evidence" value="ECO:0007669"/>
    <property type="project" value="TreeGrafter"/>
</dbReference>
<reference evidence="7 8" key="1">
    <citation type="submission" date="2018-12" db="EMBL/GenBank/DDBJ databases">
        <title>Complete genome sequence of Flaviflexus salsibiostraticola KCTC 33148.</title>
        <authorList>
            <person name="Bae J.-W."/>
        </authorList>
    </citation>
    <scope>NUCLEOTIDE SEQUENCE [LARGE SCALE GENOMIC DNA]</scope>
    <source>
        <strain evidence="7 8">KCTC 33148</strain>
    </source>
</reference>
<dbReference type="PANTHER" id="PTHR11070:SF2">
    <property type="entry name" value="ATP-DEPENDENT DNA HELICASE SRS2"/>
    <property type="match status" value="1"/>
</dbReference>
<evidence type="ECO:0000256" key="4">
    <source>
        <dbReference type="ARBA" id="ARBA00022840"/>
    </source>
</evidence>
<protein>
    <submittedName>
        <fullName evidence="7">ATP-dependent helicase</fullName>
    </submittedName>
</protein>
<dbReference type="GO" id="GO:0043138">
    <property type="term" value="F:3'-5' DNA helicase activity"/>
    <property type="evidence" value="ECO:0007669"/>
    <property type="project" value="UniProtKB-EC"/>
</dbReference>
<evidence type="ECO:0000256" key="1">
    <source>
        <dbReference type="ARBA" id="ARBA00022741"/>
    </source>
</evidence>
<dbReference type="Pfam" id="PF00580">
    <property type="entry name" value="UvrD-helicase"/>
    <property type="match status" value="2"/>
</dbReference>
<dbReference type="InterPro" id="IPR000212">
    <property type="entry name" value="DNA_helicase_UvrD/REP"/>
</dbReference>
<gene>
    <name evidence="7" type="ORF">EJO69_02745</name>
</gene>
<dbReference type="GO" id="GO:0003677">
    <property type="term" value="F:DNA binding"/>
    <property type="evidence" value="ECO:0007669"/>
    <property type="project" value="InterPro"/>
</dbReference>
<dbReference type="EMBL" id="CP034438">
    <property type="protein sequence ID" value="AZN29340.1"/>
    <property type="molecule type" value="Genomic_DNA"/>
</dbReference>
<dbReference type="OrthoDB" id="9810135at2"/>
<organism evidence="7 8">
    <name type="scientific">Flaviflexus salsibiostraticola</name>
    <dbReference type="NCBI Taxonomy" id="1282737"/>
    <lineage>
        <taxon>Bacteria</taxon>
        <taxon>Bacillati</taxon>
        <taxon>Actinomycetota</taxon>
        <taxon>Actinomycetes</taxon>
        <taxon>Actinomycetales</taxon>
        <taxon>Actinomycetaceae</taxon>
        <taxon>Flaviflexus</taxon>
    </lineage>
</organism>
<evidence type="ECO:0000256" key="3">
    <source>
        <dbReference type="ARBA" id="ARBA00022806"/>
    </source>
</evidence>
<sequence>MEVQLSKTAQEALDRDCPVLVLGGPGSGKTTLSLLKAQEMIPALEPGQEILFLSFSRAAVRQVEIRCRDILRSDERRQIAVRTYHAFAMDILRAHGRMLTGSVPRIVYPGEENLAKAAFDGDWGAEAERLARDDGRFTFGQFAAAAAQLVAGSASIASLLANKYPVIILDEFQDTDDAQWALVKALSTRSKTVFMADPDQRIFDYDARVDPERLNHLRTHLSPAEFDLSGENHRSPDAGILQYANAVLTNRPLPETKDVITRAYWPNAFDSTVHAGVVWMLGSLRKAGVAHPSVVVLARTNALVGKLSTVLGQEHNFNGQTIKPVEHDVLWDADLTAAAALVVASILEWPGCPKETALGQTFDRIADYFDAKNAASASNAARQTSERYRTAADRARRGETQRLASAKGLTASYDNGLVLQGDPARDWLHARDLLAAGNDLSDLLANAKFVRLFRATDEIGSRLASAWDLRGSYGRAIDLVRRALEAGRLQSDQRDPRGCVLMTIHKAKGKEFDGVLLVEGQYQGSFFRDTDTEAQRAASRRLLRVGITRARHQVAIIRPRGAPDLVTPASSSFSN</sequence>
<dbReference type="GO" id="GO:0005524">
    <property type="term" value="F:ATP binding"/>
    <property type="evidence" value="ECO:0007669"/>
    <property type="project" value="UniProtKB-UniRule"/>
</dbReference>
<accession>A0A3Q8WSK7</accession>
<dbReference type="PANTHER" id="PTHR11070">
    <property type="entry name" value="UVRD / RECB / PCRA DNA HELICASE FAMILY MEMBER"/>
    <property type="match status" value="1"/>
</dbReference>
<dbReference type="AlphaFoldDB" id="A0A3Q8WSK7"/>
<dbReference type="Proteomes" id="UP000270021">
    <property type="component" value="Chromosome"/>
</dbReference>
<evidence type="ECO:0000313" key="7">
    <source>
        <dbReference type="EMBL" id="AZN29340.1"/>
    </source>
</evidence>
<dbReference type="GO" id="GO:0016887">
    <property type="term" value="F:ATP hydrolysis activity"/>
    <property type="evidence" value="ECO:0007669"/>
    <property type="project" value="RHEA"/>
</dbReference>
<dbReference type="PROSITE" id="PS51198">
    <property type="entry name" value="UVRD_HELICASE_ATP_BIND"/>
    <property type="match status" value="1"/>
</dbReference>
<dbReference type="SUPFAM" id="SSF52540">
    <property type="entry name" value="P-loop containing nucleoside triphosphate hydrolases"/>
    <property type="match status" value="1"/>
</dbReference>
<dbReference type="InterPro" id="IPR014016">
    <property type="entry name" value="UvrD-like_ATP-bd"/>
</dbReference>
<proteinExistence type="predicted"/>
<dbReference type="RefSeq" id="WP_126038911.1">
    <property type="nucleotide sequence ID" value="NZ_CP034438.1"/>
</dbReference>